<reference evidence="1 2" key="1">
    <citation type="submission" date="2018-07" db="EMBL/GenBank/DDBJ databases">
        <authorList>
            <consortium name="Pathogen Informatics"/>
        </authorList>
    </citation>
    <scope>NUCLEOTIDE SEQUENCE [LARGE SCALE GENOMIC DNA]</scope>
    <source>
        <strain evidence="1 2">4300STDY6636950</strain>
    </source>
</reference>
<evidence type="ECO:0000313" key="1">
    <source>
        <dbReference type="EMBL" id="SSG11861.1"/>
    </source>
</evidence>
<name>A0ABD7NC76_9ENTR</name>
<evidence type="ECO:0000313" key="2">
    <source>
        <dbReference type="Proteomes" id="UP000252079"/>
    </source>
</evidence>
<protein>
    <submittedName>
        <fullName evidence="1">Uncharacterized protein</fullName>
    </submittedName>
</protein>
<organism evidence="1 2">
    <name type="scientific">Klebsiella quasipneumoniae</name>
    <dbReference type="NCBI Taxonomy" id="1463165"/>
    <lineage>
        <taxon>Bacteria</taxon>
        <taxon>Pseudomonadati</taxon>
        <taxon>Pseudomonadota</taxon>
        <taxon>Gammaproteobacteria</taxon>
        <taxon>Enterobacterales</taxon>
        <taxon>Enterobacteriaceae</taxon>
        <taxon>Klebsiella/Raoultella group</taxon>
        <taxon>Klebsiella</taxon>
        <taxon>Klebsiella pneumoniae complex</taxon>
    </lineage>
</organism>
<dbReference type="Proteomes" id="UP000252079">
    <property type="component" value="Unassembled WGS sequence"/>
</dbReference>
<dbReference type="AlphaFoldDB" id="A0ABD7NC76"/>
<dbReference type="EMBL" id="UFBM01000114">
    <property type="protein sequence ID" value="SSG11861.1"/>
    <property type="molecule type" value="Genomic_DNA"/>
</dbReference>
<comment type="caution">
    <text evidence="1">The sequence shown here is derived from an EMBL/GenBank/DDBJ whole genome shotgun (WGS) entry which is preliminary data.</text>
</comment>
<gene>
    <name evidence="1" type="ORF">SAMEA23995918_05691</name>
</gene>
<proteinExistence type="predicted"/>
<sequence>MVGNQTETVGGARLMKGELQFYVNNNYAGLASSDVTWGTLTDSNWKAIDATTGEFITPTYTGTTTATYVPTTPRSVRVKGGSSASGSGDYTLYLANWANLVNMARTTSTTAPVSDAAINRLKLLGFYPLSNDISKVVGVASFGDTPDNECWFTRGGSYVGPANNSGATMNTFVPIWPNSSVAIYGARVCWYEA</sequence>
<accession>A0ABD7NC76</accession>